<dbReference type="Gene3D" id="3.90.550.10">
    <property type="entry name" value="Spore Coat Polysaccharide Biosynthesis Protein SpsA, Chain A"/>
    <property type="match status" value="1"/>
</dbReference>
<dbReference type="PANTHER" id="PTHR43646">
    <property type="entry name" value="GLYCOSYLTRANSFERASE"/>
    <property type="match status" value="1"/>
</dbReference>
<dbReference type="InterPro" id="IPR001173">
    <property type="entry name" value="Glyco_trans_2-like"/>
</dbReference>
<keyword evidence="3 12" id="KW-0328">Glycosyltransferase</keyword>
<keyword evidence="2" id="KW-1003">Cell membrane</keyword>
<protein>
    <recommendedName>
        <fullName evidence="10">4,4'-diaponeurosporenoate glycosyltransferase</fullName>
    </recommendedName>
</protein>
<reference evidence="12" key="1">
    <citation type="submission" date="2016-02" db="EMBL/GenBank/DDBJ databases">
        <title>Draft Genome Sequence of Sporotomaculum syntrophicum Strain FB, a Syntrophic Benzoate Degrader.</title>
        <authorList>
            <person name="Nobu M.K."/>
            <person name="Narihiro T."/>
            <person name="Qiu Y.-L."/>
            <person name="Ohashi A."/>
            <person name="Liu W.-T."/>
            <person name="Yuji S."/>
        </authorList>
    </citation>
    <scope>NUCLEOTIDE SEQUENCE</scope>
    <source>
        <strain evidence="12">FB</strain>
    </source>
</reference>
<comment type="caution">
    <text evidence="12">The sequence shown here is derived from an EMBL/GenBank/DDBJ whole genome shotgun (WGS) entry which is preliminary data.</text>
</comment>
<evidence type="ECO:0000256" key="4">
    <source>
        <dbReference type="ARBA" id="ARBA00022679"/>
    </source>
</evidence>
<dbReference type="GO" id="GO:0016117">
    <property type="term" value="P:carotenoid biosynthetic process"/>
    <property type="evidence" value="ECO:0007669"/>
    <property type="project" value="UniProtKB-KW"/>
</dbReference>
<dbReference type="PANTHER" id="PTHR43646:SF2">
    <property type="entry name" value="GLYCOSYLTRANSFERASE 2-LIKE DOMAIN-CONTAINING PROTEIN"/>
    <property type="match status" value="1"/>
</dbReference>
<comment type="subcellular location">
    <subcellularLocation>
        <location evidence="1">Cell membrane</location>
    </subcellularLocation>
</comment>
<keyword evidence="5" id="KW-0125">Carotenoid biosynthesis</keyword>
<evidence type="ECO:0000256" key="5">
    <source>
        <dbReference type="ARBA" id="ARBA00022746"/>
    </source>
</evidence>
<dbReference type="GO" id="GO:0016757">
    <property type="term" value="F:glycosyltransferase activity"/>
    <property type="evidence" value="ECO:0007669"/>
    <property type="project" value="UniProtKB-KW"/>
</dbReference>
<gene>
    <name evidence="12" type="ORF">SPSYN_01664</name>
</gene>
<dbReference type="EMBL" id="LSRS01000003">
    <property type="protein sequence ID" value="KAF1085521.1"/>
    <property type="molecule type" value="Genomic_DNA"/>
</dbReference>
<dbReference type="CDD" id="cd02522">
    <property type="entry name" value="GT_2_like_a"/>
    <property type="match status" value="1"/>
</dbReference>
<sequence length="231" mass="25385">MKNSNPGISIIIPTYNEAGTIKTTIGHLKNLNCSPEVIVVDGGSTDSTLSLIGAGVKILQSPKGRAVQMNAGAQAAAGEILLFLHSDTRLPDDGLQQITTALANQKVAGGAFKLRFDQPGLFFYLAALGSNLRAALTGIYFGDQAIFARRRDFLRLGGYPAVELMEDWIFSRKLRLAGRTVLLKGPVITSARRWLTYGKWHTAWLLHKIKFLYLLGVSPADLKRLYSDRRR</sequence>
<dbReference type="NCBIfam" id="TIGR04283">
    <property type="entry name" value="glyco_like_mftF"/>
    <property type="match status" value="1"/>
</dbReference>
<dbReference type="OrthoDB" id="9810303at2"/>
<dbReference type="SUPFAM" id="SSF53448">
    <property type="entry name" value="Nucleotide-diphospho-sugar transferases"/>
    <property type="match status" value="1"/>
</dbReference>
<keyword evidence="13" id="KW-1185">Reference proteome</keyword>
<evidence type="ECO:0000256" key="1">
    <source>
        <dbReference type="ARBA" id="ARBA00004236"/>
    </source>
</evidence>
<accession>A0A9D2WRD8</accession>
<dbReference type="GO" id="GO:0005886">
    <property type="term" value="C:plasma membrane"/>
    <property type="evidence" value="ECO:0007669"/>
    <property type="project" value="UniProtKB-SubCell"/>
</dbReference>
<organism evidence="12 13">
    <name type="scientific">Sporotomaculum syntrophicum</name>
    <dbReference type="NCBI Taxonomy" id="182264"/>
    <lineage>
        <taxon>Bacteria</taxon>
        <taxon>Bacillati</taxon>
        <taxon>Bacillota</taxon>
        <taxon>Clostridia</taxon>
        <taxon>Eubacteriales</taxon>
        <taxon>Desulfallaceae</taxon>
        <taxon>Sporotomaculum</taxon>
    </lineage>
</organism>
<comment type="similarity">
    <text evidence="9">Belongs to the glycosyltransferase 2 family. CrtQ subfamily.</text>
</comment>
<keyword evidence="4 12" id="KW-0808">Transferase</keyword>
<dbReference type="RefSeq" id="WP_161821971.1">
    <property type="nucleotide sequence ID" value="NZ_LSRS01000003.1"/>
</dbReference>
<keyword evidence="6" id="KW-0472">Membrane</keyword>
<evidence type="ECO:0000256" key="9">
    <source>
        <dbReference type="ARBA" id="ARBA00038120"/>
    </source>
</evidence>
<dbReference type="InterPro" id="IPR026461">
    <property type="entry name" value="Trfase_2_rSAM/seldom_assoc"/>
</dbReference>
<proteinExistence type="inferred from homology"/>
<feature type="domain" description="Glycosyltransferase 2-like" evidence="11">
    <location>
        <begin position="9"/>
        <end position="121"/>
    </location>
</feature>
<dbReference type="AlphaFoldDB" id="A0A9D2WRD8"/>
<evidence type="ECO:0000256" key="3">
    <source>
        <dbReference type="ARBA" id="ARBA00022676"/>
    </source>
</evidence>
<dbReference type="InterPro" id="IPR029044">
    <property type="entry name" value="Nucleotide-diphossugar_trans"/>
</dbReference>
<evidence type="ECO:0000256" key="8">
    <source>
        <dbReference type="ARBA" id="ARBA00037904"/>
    </source>
</evidence>
<evidence type="ECO:0000259" key="11">
    <source>
        <dbReference type="Pfam" id="PF00535"/>
    </source>
</evidence>
<evidence type="ECO:0000313" key="13">
    <source>
        <dbReference type="Proteomes" id="UP000798488"/>
    </source>
</evidence>
<evidence type="ECO:0000256" key="7">
    <source>
        <dbReference type="ARBA" id="ARBA00037281"/>
    </source>
</evidence>
<dbReference type="Pfam" id="PF00535">
    <property type="entry name" value="Glycos_transf_2"/>
    <property type="match status" value="1"/>
</dbReference>
<dbReference type="Proteomes" id="UP000798488">
    <property type="component" value="Unassembled WGS sequence"/>
</dbReference>
<evidence type="ECO:0000256" key="2">
    <source>
        <dbReference type="ARBA" id="ARBA00022475"/>
    </source>
</evidence>
<comment type="function">
    <text evidence="7">Catalyzes the glycosylation of 4,4'-diaponeurosporenoate, i.e. the esterification of glucose at the C1'' position with the carboxyl group of 4,4'-diaponeurosporenic acid, to form glycosyl-4,4'-diaponeurosporenoate. This is a step in the biosynthesis of staphyloxanthin, an orange pigment present in most staphylococci strains.</text>
</comment>
<name>A0A9D2WRD8_9FIRM</name>
<evidence type="ECO:0000256" key="10">
    <source>
        <dbReference type="ARBA" id="ARBA00040345"/>
    </source>
</evidence>
<evidence type="ECO:0000256" key="6">
    <source>
        <dbReference type="ARBA" id="ARBA00023136"/>
    </source>
</evidence>
<evidence type="ECO:0000313" key="12">
    <source>
        <dbReference type="EMBL" id="KAF1085521.1"/>
    </source>
</evidence>
<comment type="pathway">
    <text evidence="8">Carotenoid biosynthesis; staphyloxanthin biosynthesis; staphyloxanthin from farnesyl diphosphate: step 4/5.</text>
</comment>